<protein>
    <recommendedName>
        <fullName evidence="3">WYL domain-containing protein</fullName>
    </recommendedName>
</protein>
<dbReference type="EMBL" id="JACSQF010000013">
    <property type="protein sequence ID" value="MBD7981653.1"/>
    <property type="molecule type" value="Genomic_DNA"/>
</dbReference>
<evidence type="ECO:0000313" key="2">
    <source>
        <dbReference type="Proteomes" id="UP000655570"/>
    </source>
</evidence>
<organism evidence="1 2">
    <name type="scientific">Oerskovia merdavium</name>
    <dbReference type="NCBI Taxonomy" id="2762227"/>
    <lineage>
        <taxon>Bacteria</taxon>
        <taxon>Bacillati</taxon>
        <taxon>Actinomycetota</taxon>
        <taxon>Actinomycetes</taxon>
        <taxon>Micrococcales</taxon>
        <taxon>Cellulomonadaceae</taxon>
        <taxon>Oerskovia</taxon>
    </lineage>
</organism>
<reference evidence="1 2" key="1">
    <citation type="submission" date="2020-08" db="EMBL/GenBank/DDBJ databases">
        <title>A Genomic Blueprint of the Chicken Gut Microbiome.</title>
        <authorList>
            <person name="Gilroy R."/>
            <person name="Ravi A."/>
            <person name="Getino M."/>
            <person name="Pursley I."/>
            <person name="Horton D.L."/>
            <person name="Alikhan N.-F."/>
            <person name="Baker D."/>
            <person name="Gharbi K."/>
            <person name="Hall N."/>
            <person name="Watson M."/>
            <person name="Adriaenssens E.M."/>
            <person name="Foster-Nyarko E."/>
            <person name="Jarju S."/>
            <person name="Secka A."/>
            <person name="Antonio M."/>
            <person name="Oren A."/>
            <person name="Chaudhuri R."/>
            <person name="La Ragione R.M."/>
            <person name="Hildebrand F."/>
            <person name="Pallen M.J."/>
        </authorList>
    </citation>
    <scope>NUCLEOTIDE SEQUENCE [LARGE SCALE GENOMIC DNA]</scope>
    <source>
        <strain evidence="1 2">Sa2CUA9</strain>
    </source>
</reference>
<gene>
    <name evidence="1" type="ORF">H9641_13110</name>
</gene>
<dbReference type="RefSeq" id="WP_191804471.1">
    <property type="nucleotide sequence ID" value="NZ_JACSQF010000013.1"/>
</dbReference>
<keyword evidence="2" id="KW-1185">Reference proteome</keyword>
<evidence type="ECO:0000313" key="1">
    <source>
        <dbReference type="EMBL" id="MBD7981653.1"/>
    </source>
</evidence>
<accession>A0ABR8U0U7</accession>
<dbReference type="Proteomes" id="UP000655570">
    <property type="component" value="Unassembled WGS sequence"/>
</dbReference>
<comment type="caution">
    <text evidence="1">The sequence shown here is derived from an EMBL/GenBank/DDBJ whole genome shotgun (WGS) entry which is preliminary data.</text>
</comment>
<proteinExistence type="predicted"/>
<name>A0ABR8U0U7_9CELL</name>
<sequence length="120" mass="13206">MATIAQTPDTTVLDQPQVLQETLLVGTVNMSDLRQQHETLRTLRDDEFVATLACSSPGAPSQVIGRRADGRAYDRIALAYESGGRVEQRIWSLDSDHGAEARYRLLEDTGTRGGFAVLCR</sequence>
<evidence type="ECO:0008006" key="3">
    <source>
        <dbReference type="Google" id="ProtNLM"/>
    </source>
</evidence>